<accession>A0A0J6FJ11</accession>
<name>A0A0J6FJ11_COCPO</name>
<organism evidence="2 3">
    <name type="scientific">Coccidioides posadasii RMSCC 3488</name>
    <dbReference type="NCBI Taxonomy" id="454284"/>
    <lineage>
        <taxon>Eukaryota</taxon>
        <taxon>Fungi</taxon>
        <taxon>Dikarya</taxon>
        <taxon>Ascomycota</taxon>
        <taxon>Pezizomycotina</taxon>
        <taxon>Eurotiomycetes</taxon>
        <taxon>Eurotiomycetidae</taxon>
        <taxon>Onygenales</taxon>
        <taxon>Onygenaceae</taxon>
        <taxon>Coccidioides</taxon>
    </lineage>
</organism>
<reference evidence="3" key="3">
    <citation type="journal article" date="2010" name="Genome Res.">
        <title>Population genomic sequencing of Coccidioides fungi reveals recent hybridization and transposon control.</title>
        <authorList>
            <person name="Neafsey D.E."/>
            <person name="Barker B.M."/>
            <person name="Sharpton T.J."/>
            <person name="Stajich J.E."/>
            <person name="Park D.J."/>
            <person name="Whiston E."/>
            <person name="Hung C.-Y."/>
            <person name="McMahan C."/>
            <person name="White J."/>
            <person name="Sykes S."/>
            <person name="Heiman D."/>
            <person name="Young S."/>
            <person name="Zeng Q."/>
            <person name="Abouelleil A."/>
            <person name="Aftuck L."/>
            <person name="Bessette D."/>
            <person name="Brown A."/>
            <person name="FitzGerald M."/>
            <person name="Lui A."/>
            <person name="Macdonald J.P."/>
            <person name="Priest M."/>
            <person name="Orbach M.J."/>
            <person name="Galgiani J.N."/>
            <person name="Kirkland T.N."/>
            <person name="Cole G.T."/>
            <person name="Birren B.W."/>
            <person name="Henn M.R."/>
            <person name="Taylor J.W."/>
            <person name="Rounsley S.D."/>
        </authorList>
    </citation>
    <scope>NUCLEOTIDE SEQUENCE [LARGE SCALE GENOMIC DNA]</scope>
    <source>
        <strain evidence="3">RMSCC 3488</strain>
    </source>
</reference>
<dbReference type="VEuPathDB" id="FungiDB:CPAG_05148"/>
<dbReference type="AlphaFoldDB" id="A0A0J6FJ11"/>
<protein>
    <submittedName>
        <fullName evidence="2">Uncharacterized protein</fullName>
    </submittedName>
</protein>
<dbReference type="Proteomes" id="UP000054567">
    <property type="component" value="Unassembled WGS sequence"/>
</dbReference>
<sequence length="153" mass="17304">MSGMDNFKACLNLLLRVSKYWGKAKSSIIVGMLVVRNIATHWAPLRIEIPDGMRQRLKLTNWSSEEWIPQARDVSARTPIPSIKLFLKIFLTRFGLLVRASFAASTRLERPESLPKEHLGLVQHKSVLYSTEDEQLSGDGLRGNWGSNGQENN</sequence>
<evidence type="ECO:0000313" key="3">
    <source>
        <dbReference type="Proteomes" id="UP000054567"/>
    </source>
</evidence>
<gene>
    <name evidence="2" type="ORF">CPAG_05148</name>
</gene>
<reference evidence="2 3" key="1">
    <citation type="submission" date="2007-06" db="EMBL/GenBank/DDBJ databases">
        <title>The Genome Sequence of Coccidioides posadasii RMSCC_3488.</title>
        <authorList>
            <consortium name="Coccidioides Genome Resources Consortium"/>
            <consortium name="The Broad Institute Genome Sequencing Platform"/>
            <person name="Henn M.R."/>
            <person name="Sykes S."/>
            <person name="Young S."/>
            <person name="Jaffe D."/>
            <person name="Berlin A."/>
            <person name="Alvarez P."/>
            <person name="Butler J."/>
            <person name="Gnerre S."/>
            <person name="Grabherr M."/>
            <person name="Mauceli E."/>
            <person name="Brockman W."/>
            <person name="Kodira C."/>
            <person name="Alvarado L."/>
            <person name="Zeng Q."/>
            <person name="Crawford M."/>
            <person name="Antoine C."/>
            <person name="Devon K."/>
            <person name="Galgiani J."/>
            <person name="Orsborn K."/>
            <person name="Lewis M.L."/>
            <person name="Nusbaum C."/>
            <person name="Galagan J."/>
            <person name="Birren B."/>
        </authorList>
    </citation>
    <scope>NUCLEOTIDE SEQUENCE [LARGE SCALE GENOMIC DNA]</scope>
    <source>
        <strain evidence="2 3">RMSCC 3488</strain>
    </source>
</reference>
<proteinExistence type="predicted"/>
<evidence type="ECO:0000313" key="2">
    <source>
        <dbReference type="EMBL" id="KMM68824.1"/>
    </source>
</evidence>
<evidence type="ECO:0000256" key="1">
    <source>
        <dbReference type="SAM" id="MobiDB-lite"/>
    </source>
</evidence>
<feature type="region of interest" description="Disordered" evidence="1">
    <location>
        <begin position="133"/>
        <end position="153"/>
    </location>
</feature>
<dbReference type="EMBL" id="DS268111">
    <property type="protein sequence ID" value="KMM68824.1"/>
    <property type="molecule type" value="Genomic_DNA"/>
</dbReference>
<reference evidence="3" key="2">
    <citation type="journal article" date="2009" name="Genome Res.">
        <title>Comparative genomic analyses of the human fungal pathogens Coccidioides and their relatives.</title>
        <authorList>
            <person name="Sharpton T.J."/>
            <person name="Stajich J.E."/>
            <person name="Rounsley S.D."/>
            <person name="Gardner M.J."/>
            <person name="Wortman J.R."/>
            <person name="Jordar V.S."/>
            <person name="Maiti R."/>
            <person name="Kodira C.D."/>
            <person name="Neafsey D.E."/>
            <person name="Zeng Q."/>
            <person name="Hung C.-Y."/>
            <person name="McMahan C."/>
            <person name="Muszewska A."/>
            <person name="Grynberg M."/>
            <person name="Mandel M.A."/>
            <person name="Kellner E.M."/>
            <person name="Barker B.M."/>
            <person name="Galgiani J.N."/>
            <person name="Orbach M.J."/>
            <person name="Kirkland T.N."/>
            <person name="Cole G.T."/>
            <person name="Henn M.R."/>
            <person name="Birren B.W."/>
            <person name="Taylor J.W."/>
        </authorList>
    </citation>
    <scope>NUCLEOTIDE SEQUENCE [LARGE SCALE GENOMIC DNA]</scope>
    <source>
        <strain evidence="3">RMSCC 3488</strain>
    </source>
</reference>